<dbReference type="EMBL" id="AOSV01000003">
    <property type="protein sequence ID" value="EMG39054.1"/>
    <property type="molecule type" value="Genomic_DNA"/>
</dbReference>
<keyword evidence="5 8" id="KW-0418">Kinase</keyword>
<name>M5PYA5_DESAF</name>
<feature type="domain" description="Pyridoxamine kinase/Phosphomethylpyrimidine kinase" evidence="7">
    <location>
        <begin position="14"/>
        <end position="259"/>
    </location>
</feature>
<dbReference type="CDD" id="cd01169">
    <property type="entry name" value="HMPP_kinase"/>
    <property type="match status" value="1"/>
</dbReference>
<dbReference type="GO" id="GO:0009228">
    <property type="term" value="P:thiamine biosynthetic process"/>
    <property type="evidence" value="ECO:0007669"/>
    <property type="project" value="InterPro"/>
</dbReference>
<dbReference type="PANTHER" id="PTHR20858">
    <property type="entry name" value="PHOSPHOMETHYLPYRIMIDINE KINASE"/>
    <property type="match status" value="1"/>
</dbReference>
<dbReference type="GO" id="GO:0008972">
    <property type="term" value="F:phosphomethylpyrimidine kinase activity"/>
    <property type="evidence" value="ECO:0007669"/>
    <property type="project" value="InterPro"/>
</dbReference>
<sequence length="273" mass="28406">MQAIPSILTIAGSDSGGGAGIQADLKTIHAHGCYGLSVITALTAQNTQGVTGIHAPPAEFVAKQLETVLADIDVAAAKTGMLFSNEIIRAVAWGLRDTTFPLVVDPVCVAQSGDQLLQDSAVSAMKAHIFPRATLLTPNIPEAELFSGLKIESSKDVFAAMRALLALGPKAVLIKGGHMREGEQVTDWLGLPDGEIISLPMPRVGGESRHGTGCTLSAAIASNLGLGLSMEDAVRRSQEFLNAAIRESFPVGKGSGPVNHLVAGQWGQRIKAS</sequence>
<evidence type="ECO:0000256" key="4">
    <source>
        <dbReference type="ARBA" id="ARBA00022741"/>
    </source>
</evidence>
<evidence type="ECO:0000259" key="7">
    <source>
        <dbReference type="Pfam" id="PF08543"/>
    </source>
</evidence>
<dbReference type="FunFam" id="3.40.1190.20:FF:000003">
    <property type="entry name" value="Phosphomethylpyrimidine kinase ThiD"/>
    <property type="match status" value="1"/>
</dbReference>
<dbReference type="UniPathway" id="UPA00060">
    <property type="reaction ID" value="UER00138"/>
</dbReference>
<dbReference type="GO" id="GO:0009229">
    <property type="term" value="P:thiamine diphosphate biosynthetic process"/>
    <property type="evidence" value="ECO:0007669"/>
    <property type="project" value="UniProtKB-UniPathway"/>
</dbReference>
<organism evidence="8 9">
    <name type="scientific">Desulfocurvibacter africanus PCS</name>
    <dbReference type="NCBI Taxonomy" id="1262666"/>
    <lineage>
        <taxon>Bacteria</taxon>
        <taxon>Pseudomonadati</taxon>
        <taxon>Thermodesulfobacteriota</taxon>
        <taxon>Desulfovibrionia</taxon>
        <taxon>Desulfovibrionales</taxon>
        <taxon>Desulfovibrionaceae</taxon>
        <taxon>Desulfocurvibacter</taxon>
    </lineage>
</organism>
<dbReference type="PATRIC" id="fig|1262666.3.peg.704"/>
<keyword evidence="6" id="KW-0067">ATP-binding</keyword>
<dbReference type="InterPro" id="IPR029056">
    <property type="entry name" value="Ribokinase-like"/>
</dbReference>
<gene>
    <name evidence="8" type="ORF">PCS_00697</name>
</gene>
<proteinExistence type="predicted"/>
<dbReference type="PANTHER" id="PTHR20858:SF17">
    <property type="entry name" value="HYDROXYMETHYLPYRIMIDINE_PHOSPHOMETHYLPYRIMIDINE KINASE THI20-RELATED"/>
    <property type="match status" value="1"/>
</dbReference>
<accession>M5PYA5</accession>
<evidence type="ECO:0000256" key="1">
    <source>
        <dbReference type="ARBA" id="ARBA00004948"/>
    </source>
</evidence>
<evidence type="ECO:0000256" key="5">
    <source>
        <dbReference type="ARBA" id="ARBA00022777"/>
    </source>
</evidence>
<dbReference type="OrthoDB" id="9810880at2"/>
<dbReference type="GO" id="GO:0005829">
    <property type="term" value="C:cytosol"/>
    <property type="evidence" value="ECO:0007669"/>
    <property type="project" value="TreeGrafter"/>
</dbReference>
<dbReference type="EC" id="2.7.1.49" evidence="2"/>
<comment type="pathway">
    <text evidence="1">Cofactor biosynthesis; thiamine diphosphate biosynthesis.</text>
</comment>
<keyword evidence="3" id="KW-0808">Transferase</keyword>
<dbReference type="RefSeq" id="WP_005984101.1">
    <property type="nucleotide sequence ID" value="NZ_AOSV01000003.1"/>
</dbReference>
<dbReference type="GO" id="GO:0008902">
    <property type="term" value="F:hydroxymethylpyrimidine kinase activity"/>
    <property type="evidence" value="ECO:0007669"/>
    <property type="project" value="UniProtKB-EC"/>
</dbReference>
<evidence type="ECO:0000313" key="8">
    <source>
        <dbReference type="EMBL" id="EMG39054.1"/>
    </source>
</evidence>
<dbReference type="AlphaFoldDB" id="M5PYA5"/>
<dbReference type="Proteomes" id="UP000011922">
    <property type="component" value="Unassembled WGS sequence"/>
</dbReference>
<comment type="caution">
    <text evidence="8">The sequence shown here is derived from an EMBL/GenBank/DDBJ whole genome shotgun (WGS) entry which is preliminary data.</text>
</comment>
<dbReference type="Pfam" id="PF08543">
    <property type="entry name" value="Phos_pyr_kin"/>
    <property type="match status" value="1"/>
</dbReference>
<protein>
    <recommendedName>
        <fullName evidence="2">hydroxymethylpyrimidine kinase</fullName>
        <ecNumber evidence="2">2.7.1.49</ecNumber>
    </recommendedName>
</protein>
<dbReference type="Gene3D" id="3.40.1190.20">
    <property type="match status" value="1"/>
</dbReference>
<dbReference type="SUPFAM" id="SSF53613">
    <property type="entry name" value="Ribokinase-like"/>
    <property type="match status" value="1"/>
</dbReference>
<evidence type="ECO:0000313" key="9">
    <source>
        <dbReference type="Proteomes" id="UP000011922"/>
    </source>
</evidence>
<dbReference type="InterPro" id="IPR004399">
    <property type="entry name" value="HMP/HMP-P_kinase_dom"/>
</dbReference>
<evidence type="ECO:0000256" key="3">
    <source>
        <dbReference type="ARBA" id="ARBA00022679"/>
    </source>
</evidence>
<reference evidence="8 9" key="1">
    <citation type="journal article" date="2013" name="Genome Announc.">
        <title>Draft Genome Sequence for Desulfovibrio africanus Strain PCS.</title>
        <authorList>
            <person name="Brown S.D."/>
            <person name="Utturkar S.M."/>
            <person name="Arkin A.P."/>
            <person name="Deutschbauer A.M."/>
            <person name="Elias D.A."/>
            <person name="Hazen T.C."/>
            <person name="Chakraborty R."/>
        </authorList>
    </citation>
    <scope>NUCLEOTIDE SEQUENCE [LARGE SCALE GENOMIC DNA]</scope>
    <source>
        <strain evidence="8 9">PCS</strain>
    </source>
</reference>
<evidence type="ECO:0000256" key="2">
    <source>
        <dbReference type="ARBA" id="ARBA00012135"/>
    </source>
</evidence>
<dbReference type="NCBIfam" id="TIGR00097">
    <property type="entry name" value="HMP-P_kinase"/>
    <property type="match status" value="1"/>
</dbReference>
<keyword evidence="4" id="KW-0547">Nucleotide-binding</keyword>
<dbReference type="InterPro" id="IPR013749">
    <property type="entry name" value="PM/HMP-P_kinase-1"/>
</dbReference>
<dbReference type="GO" id="GO:0005524">
    <property type="term" value="F:ATP binding"/>
    <property type="evidence" value="ECO:0007669"/>
    <property type="project" value="UniProtKB-KW"/>
</dbReference>
<evidence type="ECO:0000256" key="6">
    <source>
        <dbReference type="ARBA" id="ARBA00022840"/>
    </source>
</evidence>